<evidence type="ECO:0000313" key="2">
    <source>
        <dbReference type="EMBL" id="RCH86810.1"/>
    </source>
</evidence>
<dbReference type="Pfam" id="PF12631">
    <property type="entry name" value="MnmE_helical"/>
    <property type="match status" value="1"/>
</dbReference>
<dbReference type="STRING" id="86630.A0A367JA70"/>
<comment type="caution">
    <text evidence="2">The sequence shown here is derived from an EMBL/GenBank/DDBJ whole genome shotgun (WGS) entry which is preliminary data.</text>
</comment>
<dbReference type="OrthoDB" id="188276at2759"/>
<dbReference type="Proteomes" id="UP000252139">
    <property type="component" value="Unassembled WGS sequence"/>
</dbReference>
<reference evidence="2 3" key="1">
    <citation type="journal article" date="2018" name="G3 (Bethesda)">
        <title>Phylogenetic and Phylogenomic Definition of Rhizopus Species.</title>
        <authorList>
            <person name="Gryganskyi A.P."/>
            <person name="Golan J."/>
            <person name="Dolatabadi S."/>
            <person name="Mondo S."/>
            <person name="Robb S."/>
            <person name="Idnurm A."/>
            <person name="Muszewska A."/>
            <person name="Steczkiewicz K."/>
            <person name="Masonjones S."/>
            <person name="Liao H.L."/>
            <person name="Gajdeczka M.T."/>
            <person name="Anike F."/>
            <person name="Vuek A."/>
            <person name="Anishchenko I.M."/>
            <person name="Voigt K."/>
            <person name="de Hoog G.S."/>
            <person name="Smith M.E."/>
            <person name="Heitman J."/>
            <person name="Vilgalys R."/>
            <person name="Stajich J.E."/>
        </authorList>
    </citation>
    <scope>NUCLEOTIDE SEQUENCE [LARGE SCALE GENOMIC DNA]</scope>
    <source>
        <strain evidence="2 3">CBS 357.93</strain>
    </source>
</reference>
<proteinExistence type="predicted"/>
<dbReference type="Gene3D" id="1.20.120.430">
    <property type="entry name" value="tRNA modification GTPase MnmE domain 2"/>
    <property type="match status" value="1"/>
</dbReference>
<dbReference type="InterPro" id="IPR027368">
    <property type="entry name" value="MnmE_dom2"/>
</dbReference>
<dbReference type="AlphaFoldDB" id="A0A367JA70"/>
<keyword evidence="3" id="KW-1185">Reference proteome</keyword>
<feature type="domain" description="MnmE helical" evidence="1">
    <location>
        <begin position="2"/>
        <end position="55"/>
    </location>
</feature>
<evidence type="ECO:0000259" key="1">
    <source>
        <dbReference type="Pfam" id="PF12631"/>
    </source>
</evidence>
<dbReference type="EMBL" id="PJQL01001790">
    <property type="protein sequence ID" value="RCH86810.1"/>
    <property type="molecule type" value="Genomic_DNA"/>
</dbReference>
<dbReference type="InterPro" id="IPR025867">
    <property type="entry name" value="MnmE_helical"/>
</dbReference>
<gene>
    <name evidence="2" type="primary">MSS1_2</name>
    <name evidence="2" type="ORF">CU097_010716</name>
</gene>
<sequence>HLEECARSLKAFLDMPTEELVLSAEELRLAANALGRVTGRIDVEKVLDVLFGQFCIGK</sequence>
<accession>A0A367JA70</accession>
<dbReference type="SUPFAM" id="SSF116878">
    <property type="entry name" value="TrmE connector domain"/>
    <property type="match status" value="1"/>
</dbReference>
<organism evidence="2 3">
    <name type="scientific">Rhizopus azygosporus</name>
    <name type="common">Rhizopus microsporus var. azygosporus</name>
    <dbReference type="NCBI Taxonomy" id="86630"/>
    <lineage>
        <taxon>Eukaryota</taxon>
        <taxon>Fungi</taxon>
        <taxon>Fungi incertae sedis</taxon>
        <taxon>Mucoromycota</taxon>
        <taxon>Mucoromycotina</taxon>
        <taxon>Mucoromycetes</taxon>
        <taxon>Mucorales</taxon>
        <taxon>Mucorineae</taxon>
        <taxon>Rhizopodaceae</taxon>
        <taxon>Rhizopus</taxon>
    </lineage>
</organism>
<protein>
    <submittedName>
        <fullName evidence="2">Mitochondrial splicing system relatd protein</fullName>
    </submittedName>
</protein>
<evidence type="ECO:0000313" key="3">
    <source>
        <dbReference type="Proteomes" id="UP000252139"/>
    </source>
</evidence>
<name>A0A367JA70_RHIAZ</name>
<feature type="non-terminal residue" evidence="2">
    <location>
        <position position="1"/>
    </location>
</feature>